<evidence type="ECO:0000256" key="4">
    <source>
        <dbReference type="ARBA" id="ARBA00022912"/>
    </source>
</evidence>
<feature type="transmembrane region" description="Helical" evidence="7">
    <location>
        <begin position="341"/>
        <end position="362"/>
    </location>
</feature>
<dbReference type="AlphaFoldDB" id="A0A8W8NS64"/>
<dbReference type="PRINTS" id="PR00700">
    <property type="entry name" value="PRTYPHPHTASE"/>
</dbReference>
<organism evidence="10 11">
    <name type="scientific">Magallana gigas</name>
    <name type="common">Pacific oyster</name>
    <name type="synonym">Crassostrea gigas</name>
    <dbReference type="NCBI Taxonomy" id="29159"/>
    <lineage>
        <taxon>Eukaryota</taxon>
        <taxon>Metazoa</taxon>
        <taxon>Spiralia</taxon>
        <taxon>Lophotrochozoa</taxon>
        <taxon>Mollusca</taxon>
        <taxon>Bivalvia</taxon>
        <taxon>Autobranchia</taxon>
        <taxon>Pteriomorphia</taxon>
        <taxon>Ostreida</taxon>
        <taxon>Ostreoidea</taxon>
        <taxon>Ostreidae</taxon>
        <taxon>Magallana</taxon>
    </lineage>
</organism>
<evidence type="ECO:0000256" key="5">
    <source>
        <dbReference type="ARBA" id="ARBA00051722"/>
    </source>
</evidence>
<evidence type="ECO:0000259" key="9">
    <source>
        <dbReference type="PROSITE" id="PS50056"/>
    </source>
</evidence>
<feature type="compositionally biased region" description="Acidic residues" evidence="6">
    <location>
        <begin position="433"/>
        <end position="442"/>
    </location>
</feature>
<dbReference type="SUPFAM" id="SSF52799">
    <property type="entry name" value="(Phosphotyrosine protein) phosphatases II"/>
    <property type="match status" value="2"/>
</dbReference>
<dbReference type="PROSITE" id="PS50055">
    <property type="entry name" value="TYR_PHOSPHATASE_PTP"/>
    <property type="match status" value="2"/>
</dbReference>
<keyword evidence="7" id="KW-1133">Transmembrane helix</keyword>
<dbReference type="SMART" id="SM00181">
    <property type="entry name" value="EGF"/>
    <property type="match status" value="4"/>
</dbReference>
<dbReference type="SMART" id="SM00194">
    <property type="entry name" value="PTPc"/>
    <property type="match status" value="2"/>
</dbReference>
<accession>A0A8W8NS64</accession>
<dbReference type="CDD" id="cd00047">
    <property type="entry name" value="PTPc"/>
    <property type="match status" value="2"/>
</dbReference>
<dbReference type="Gene3D" id="3.90.190.10">
    <property type="entry name" value="Protein tyrosine phosphatase superfamily"/>
    <property type="match status" value="2"/>
</dbReference>
<dbReference type="InterPro" id="IPR016130">
    <property type="entry name" value="Tyr_Pase_AS"/>
</dbReference>
<dbReference type="InterPro" id="IPR029021">
    <property type="entry name" value="Prot-tyrosine_phosphatase-like"/>
</dbReference>
<keyword evidence="7" id="KW-0812">Transmembrane</keyword>
<protein>
    <recommendedName>
        <fullName evidence="2">protein-tyrosine-phosphatase</fullName>
        <ecNumber evidence="2">3.1.3.48</ecNumber>
    </recommendedName>
</protein>
<dbReference type="InterPro" id="IPR000242">
    <property type="entry name" value="PTP_cat"/>
</dbReference>
<dbReference type="Pfam" id="PF00102">
    <property type="entry name" value="Y_phosphatase"/>
    <property type="match status" value="2"/>
</dbReference>
<dbReference type="PANTHER" id="PTHR19134">
    <property type="entry name" value="RECEPTOR-TYPE TYROSINE-PROTEIN PHOSPHATASE"/>
    <property type="match status" value="1"/>
</dbReference>
<evidence type="ECO:0000313" key="10">
    <source>
        <dbReference type="EnsemblMetazoa" id="G9151.1:cds"/>
    </source>
</evidence>
<dbReference type="FunFam" id="3.90.190.10:FF:000102">
    <property type="entry name" value="Receptor-type tyrosine-protein phosphatase"/>
    <property type="match status" value="1"/>
</dbReference>
<keyword evidence="4" id="KW-0904">Protein phosphatase</keyword>
<dbReference type="EC" id="3.1.3.48" evidence="2"/>
<evidence type="ECO:0000259" key="8">
    <source>
        <dbReference type="PROSITE" id="PS50055"/>
    </source>
</evidence>
<comment type="similarity">
    <text evidence="1">Belongs to the protein-tyrosine phosphatase family.</text>
</comment>
<dbReference type="Proteomes" id="UP000005408">
    <property type="component" value="Unassembled WGS sequence"/>
</dbReference>
<evidence type="ECO:0000256" key="2">
    <source>
        <dbReference type="ARBA" id="ARBA00013064"/>
    </source>
</evidence>
<reference evidence="10" key="1">
    <citation type="submission" date="2022-08" db="UniProtKB">
        <authorList>
            <consortium name="EnsemblMetazoa"/>
        </authorList>
    </citation>
    <scope>IDENTIFICATION</scope>
    <source>
        <strain evidence="10">05x7-T-G4-1.051#20</strain>
    </source>
</reference>
<feature type="domain" description="Tyrosine-protein phosphatase" evidence="8">
    <location>
        <begin position="479"/>
        <end position="731"/>
    </location>
</feature>
<comment type="catalytic activity">
    <reaction evidence="5">
        <text>O-phospho-L-tyrosyl-[protein] + H2O = L-tyrosyl-[protein] + phosphate</text>
        <dbReference type="Rhea" id="RHEA:10684"/>
        <dbReference type="Rhea" id="RHEA-COMP:10136"/>
        <dbReference type="Rhea" id="RHEA-COMP:20101"/>
        <dbReference type="ChEBI" id="CHEBI:15377"/>
        <dbReference type="ChEBI" id="CHEBI:43474"/>
        <dbReference type="ChEBI" id="CHEBI:46858"/>
        <dbReference type="ChEBI" id="CHEBI:61978"/>
        <dbReference type="EC" id="3.1.3.48"/>
    </reaction>
</comment>
<dbReference type="InterPro" id="IPR050348">
    <property type="entry name" value="Protein-Tyr_Phosphatase"/>
</dbReference>
<dbReference type="InterPro" id="IPR003595">
    <property type="entry name" value="Tyr_Pase_cat"/>
</dbReference>
<evidence type="ECO:0000256" key="7">
    <source>
        <dbReference type="SAM" id="Phobius"/>
    </source>
</evidence>
<dbReference type="SMART" id="SM00404">
    <property type="entry name" value="PTPc_motif"/>
    <property type="match status" value="2"/>
</dbReference>
<evidence type="ECO:0000256" key="3">
    <source>
        <dbReference type="ARBA" id="ARBA00022801"/>
    </source>
</evidence>
<feature type="domain" description="Tyrosine specific protein phosphatases" evidence="9">
    <location>
        <begin position="932"/>
        <end position="1005"/>
    </location>
</feature>
<keyword evidence="11" id="KW-1185">Reference proteome</keyword>
<dbReference type="EnsemblMetazoa" id="G9151.1">
    <property type="protein sequence ID" value="G9151.1:cds"/>
    <property type="gene ID" value="G9151"/>
</dbReference>
<evidence type="ECO:0000313" key="11">
    <source>
        <dbReference type="Proteomes" id="UP000005408"/>
    </source>
</evidence>
<sequence>MCTEYVLLYCLWGFYSQFVATVLAYENIALNKPAQQDNPYSTTKWRAGLAVDGQYTDLSANGGRIMSPGVKITDIRQDFWDFRTHFPYPDGYSKNGAFNELCELEVYGCPTPGFYGEDCSLPCPQNCQEGHCHIVDGTCLGCVPGYTGPICDKECTDNKYGLECSSTCGKCLNGDKCNHVNGSCQNGCDAGVSGDKCDKECLTGRYGLNCKDKCSINCGVPERCDKVTGKCEGGCQAGWSDDQCKIKCPAGKFGQGCTESCGNCVQNEACHHVNGSCLNGCNPGYEGTNCTQGCKWGSFGYNCNETCRIICANNGTCSATTGTCELIGAAKNPEGDNSSSAAAVVVVLILVIVGVVIVIVFIRRRRLNAKNEKSQTHRQIPGTEENANLNNRDENLECTNTYANMESMKKSATKSDGNKTSSDLSAAKKYDVKDDDEDEEGIENPYGDLYLNEETIPDVPINELENAIMERKENEEDGFKREYSMLPYGEQHPCEVGKRQENLAKNRFKTTFPYDHSRVILKGTDADYTNANYISGLDEEKVYIASQGPKQNTLNDFWTMIWQEKVTQIVMLTNLKEGVKMKCTQYWPENMKSRQHGNIVIKNVEEKQYAFYVIRKLSVSHKEQKKSIVVMQYHYTTWPDHGTPDPLRLVVFHCHVMRTRSNKIKSPTVVHCSAGIGRTGTYIALDALYKAGKASGKINVAEYVKIMRANRMNMVQTYEQYMTIYLALNEEFKASSEPQSLPDFTKKAQSITGDRPANQTGIRKEFERLMKTRPEYTKADYKNSIQHLGKKRENTVLPLDKYMLYLTSAVAKRGNFINAIHVSSYQKDRAFIVTQYPTPEDAVDFLRLLNDHESDTVICMNPLHEIDSSKSWMPRLASSKNVSPFVVKHESESDTEVKVTTVSIIRGEETPHSVVIVEPKGQLKSTGTPPDTSFLRSIVSYTRNLSTENPITIVSKDGASLCGVFCAVFNSIQQITMDDNIDVFTTVRQLQTSRPELCSTQEEYSLVYSTLQDYIETTSENVYSNQ</sequence>
<feature type="domain" description="Tyrosine-protein phosphatase" evidence="8">
    <location>
        <begin position="762"/>
        <end position="1014"/>
    </location>
</feature>
<dbReference type="GO" id="GO:0004725">
    <property type="term" value="F:protein tyrosine phosphatase activity"/>
    <property type="evidence" value="ECO:0007669"/>
    <property type="project" value="UniProtKB-EC"/>
</dbReference>
<dbReference type="PANTHER" id="PTHR19134:SF562">
    <property type="entry name" value="PROTEIN-TYROSINE-PHOSPHATASE"/>
    <property type="match status" value="1"/>
</dbReference>
<feature type="domain" description="Tyrosine specific protein phosphatases" evidence="9">
    <location>
        <begin position="667"/>
        <end position="722"/>
    </location>
</feature>
<feature type="region of interest" description="Disordered" evidence="6">
    <location>
        <begin position="370"/>
        <end position="394"/>
    </location>
</feature>
<dbReference type="Gene3D" id="2.170.300.10">
    <property type="entry name" value="Tie2 ligand-binding domain superfamily"/>
    <property type="match status" value="1"/>
</dbReference>
<proteinExistence type="inferred from homology"/>
<evidence type="ECO:0000256" key="6">
    <source>
        <dbReference type="SAM" id="MobiDB-lite"/>
    </source>
</evidence>
<dbReference type="PROSITE" id="PS00383">
    <property type="entry name" value="TYR_PHOSPHATASE_1"/>
    <property type="match status" value="1"/>
</dbReference>
<feature type="compositionally biased region" description="Polar residues" evidence="6">
    <location>
        <begin position="414"/>
        <end position="424"/>
    </location>
</feature>
<name>A0A8W8NS64_MAGGI</name>
<dbReference type="InterPro" id="IPR000387">
    <property type="entry name" value="Tyr_Pase_dom"/>
</dbReference>
<evidence type="ECO:0000256" key="1">
    <source>
        <dbReference type="ARBA" id="ARBA00009580"/>
    </source>
</evidence>
<dbReference type="InterPro" id="IPR000742">
    <property type="entry name" value="EGF"/>
</dbReference>
<keyword evidence="3" id="KW-0378">Hydrolase</keyword>
<dbReference type="PROSITE" id="PS50056">
    <property type="entry name" value="TYR_PHOSPHATASE_2"/>
    <property type="match status" value="2"/>
</dbReference>
<keyword evidence="7" id="KW-0472">Membrane</keyword>
<feature type="region of interest" description="Disordered" evidence="6">
    <location>
        <begin position="409"/>
        <end position="445"/>
    </location>
</feature>